<organism evidence="2 3">
    <name type="scientific">Primorskyibacter sedentarius</name>
    <dbReference type="NCBI Taxonomy" id="745311"/>
    <lineage>
        <taxon>Bacteria</taxon>
        <taxon>Pseudomonadati</taxon>
        <taxon>Pseudomonadota</taxon>
        <taxon>Alphaproteobacteria</taxon>
        <taxon>Rhodobacterales</taxon>
        <taxon>Roseobacteraceae</taxon>
        <taxon>Primorskyibacter</taxon>
    </lineage>
</organism>
<dbReference type="AlphaFoldDB" id="A0A4R3J5I5"/>
<dbReference type="InterPro" id="IPR005302">
    <property type="entry name" value="MoCF_Sase_C"/>
</dbReference>
<dbReference type="Gene3D" id="2.40.33.20">
    <property type="entry name" value="PK beta-barrel domain-like"/>
    <property type="match status" value="1"/>
</dbReference>
<gene>
    <name evidence="2" type="ORF">EDD52_12031</name>
</gene>
<keyword evidence="3" id="KW-1185">Reference proteome</keyword>
<dbReference type="InterPro" id="IPR052716">
    <property type="entry name" value="MOSC_domain"/>
</dbReference>
<name>A0A4R3J5I5_9RHOB</name>
<evidence type="ECO:0000313" key="3">
    <source>
        <dbReference type="Proteomes" id="UP000295696"/>
    </source>
</evidence>
<dbReference type="PANTHER" id="PTHR36930:SF1">
    <property type="entry name" value="MOSC DOMAIN-CONTAINING PROTEIN"/>
    <property type="match status" value="1"/>
</dbReference>
<dbReference type="PROSITE" id="PS51340">
    <property type="entry name" value="MOSC"/>
    <property type="match status" value="1"/>
</dbReference>
<accession>A0A4R3J5I5</accession>
<dbReference type="GO" id="GO:0030170">
    <property type="term" value="F:pyridoxal phosphate binding"/>
    <property type="evidence" value="ECO:0007669"/>
    <property type="project" value="InterPro"/>
</dbReference>
<protein>
    <submittedName>
        <fullName evidence="2">MOSC domain-containing protein</fullName>
    </submittedName>
</protein>
<dbReference type="EMBL" id="SLZU01000020">
    <property type="protein sequence ID" value="TCS59660.1"/>
    <property type="molecule type" value="Genomic_DNA"/>
</dbReference>
<sequence>MPALLPTSFAAEILWLGQVADMQRDALLSIPEAELSLGFNGLAGAHAGVTRRSCSRVTAQYPKGTPIRNERQLSIVSEEELAEIARRLKLDSIDPARLGASMVVRGIPDFTRVPPSSRLIAPSGASLVVNMENRPCIFPARSIEKASPGHGKGFKAAANGLRGVTAWVEREGRVAIGDHLTLHIPDQPPWMYLDEARETGNA</sequence>
<dbReference type="OrthoDB" id="9808413at2"/>
<evidence type="ECO:0000259" key="1">
    <source>
        <dbReference type="PROSITE" id="PS51340"/>
    </source>
</evidence>
<dbReference type="Proteomes" id="UP000295696">
    <property type="component" value="Unassembled WGS sequence"/>
</dbReference>
<dbReference type="Pfam" id="PF03473">
    <property type="entry name" value="MOSC"/>
    <property type="match status" value="1"/>
</dbReference>
<dbReference type="InterPro" id="IPR011037">
    <property type="entry name" value="Pyrv_Knase-like_insert_dom_sf"/>
</dbReference>
<feature type="domain" description="MOSC" evidence="1">
    <location>
        <begin position="28"/>
        <end position="183"/>
    </location>
</feature>
<dbReference type="SUPFAM" id="SSF50800">
    <property type="entry name" value="PK beta-barrel domain-like"/>
    <property type="match status" value="1"/>
</dbReference>
<reference evidence="2 3" key="1">
    <citation type="submission" date="2019-03" db="EMBL/GenBank/DDBJ databases">
        <title>Genomic Encyclopedia of Type Strains, Phase IV (KMG-IV): sequencing the most valuable type-strain genomes for metagenomic binning, comparative biology and taxonomic classification.</title>
        <authorList>
            <person name="Goeker M."/>
        </authorList>
    </citation>
    <scope>NUCLEOTIDE SEQUENCE [LARGE SCALE GENOMIC DNA]</scope>
    <source>
        <strain evidence="2 3">DSM 104836</strain>
    </source>
</reference>
<dbReference type="GO" id="GO:0003824">
    <property type="term" value="F:catalytic activity"/>
    <property type="evidence" value="ECO:0007669"/>
    <property type="project" value="InterPro"/>
</dbReference>
<dbReference type="RefSeq" id="WP_132247977.1">
    <property type="nucleotide sequence ID" value="NZ_SLZU01000020.1"/>
</dbReference>
<comment type="caution">
    <text evidence="2">The sequence shown here is derived from an EMBL/GenBank/DDBJ whole genome shotgun (WGS) entry which is preliminary data.</text>
</comment>
<proteinExistence type="predicted"/>
<dbReference type="GO" id="GO:0030151">
    <property type="term" value="F:molybdenum ion binding"/>
    <property type="evidence" value="ECO:0007669"/>
    <property type="project" value="InterPro"/>
</dbReference>
<dbReference type="PANTHER" id="PTHR36930">
    <property type="entry name" value="METAL-SULFUR CLUSTER BIOSYNTHESIS PROTEINS YUAD-RELATED"/>
    <property type="match status" value="1"/>
</dbReference>
<evidence type="ECO:0000313" key="2">
    <source>
        <dbReference type="EMBL" id="TCS59660.1"/>
    </source>
</evidence>